<dbReference type="Proteomes" id="UP000244677">
    <property type="component" value="Chromosome"/>
</dbReference>
<keyword evidence="2" id="KW-1185">Reference proteome</keyword>
<dbReference type="OrthoDB" id="645979at2"/>
<evidence type="ECO:0008006" key="3">
    <source>
        <dbReference type="Google" id="ProtNLM"/>
    </source>
</evidence>
<protein>
    <recommendedName>
        <fullName evidence="3">DUF1444 domain-containing protein</fullName>
    </recommendedName>
</protein>
<dbReference type="Pfam" id="PF07285">
    <property type="entry name" value="DUF1444"/>
    <property type="match status" value="1"/>
</dbReference>
<accession>A0A2S1LRD8</accession>
<gene>
    <name evidence="1" type="ORF">FK004_14290</name>
</gene>
<dbReference type="AlphaFoldDB" id="A0A2S1LRD8"/>
<organism evidence="1 2">
    <name type="scientific">Flavobacterium kingsejongi</name>
    <dbReference type="NCBI Taxonomy" id="1678728"/>
    <lineage>
        <taxon>Bacteria</taxon>
        <taxon>Pseudomonadati</taxon>
        <taxon>Bacteroidota</taxon>
        <taxon>Flavobacteriia</taxon>
        <taxon>Flavobacteriales</taxon>
        <taxon>Flavobacteriaceae</taxon>
        <taxon>Flavobacterium</taxon>
    </lineage>
</organism>
<dbReference type="KEGG" id="fki:FK004_14290"/>
<sequence length="265" mass="30961">MFFKIFKNTTLSEAEFSKKFATALQKKVLGLEIVSIHDLTIHTQFRQSKKYNHILSACYTDYLKNPTAISSIIEKYINGIREFYDSKTAISIDRILPVLKDKRFLDHLESLHPGHEITHVYQKYNSELYIFYVEDKEDTITYLTQKHLQMLRLCPEYVKTKALENLKDVLVIERHGENGYYGIATDGNYESSLILLDIWNHDYFPVQGNFIIGIPSRGHLLITGDKDSENLHKMYDIVAEINLTDSYLVSDKLFEWKNGIFEVFQ</sequence>
<dbReference type="InterPro" id="IPR010838">
    <property type="entry name" value="DUF1444"/>
</dbReference>
<proteinExistence type="predicted"/>
<dbReference type="RefSeq" id="WP_108737840.1">
    <property type="nucleotide sequence ID" value="NZ_CP020919.1"/>
</dbReference>
<dbReference type="EMBL" id="CP020919">
    <property type="protein sequence ID" value="AWG26315.1"/>
    <property type="molecule type" value="Genomic_DNA"/>
</dbReference>
<name>A0A2S1LRD8_9FLAO</name>
<evidence type="ECO:0000313" key="2">
    <source>
        <dbReference type="Proteomes" id="UP000244677"/>
    </source>
</evidence>
<evidence type="ECO:0000313" key="1">
    <source>
        <dbReference type="EMBL" id="AWG26315.1"/>
    </source>
</evidence>
<reference evidence="1 2" key="1">
    <citation type="submission" date="2017-04" db="EMBL/GenBank/DDBJ databases">
        <title>Complete genome sequence of Flavobacterium kingsejong AJ004.</title>
        <authorList>
            <person name="Lee P.C."/>
        </authorList>
    </citation>
    <scope>NUCLEOTIDE SEQUENCE [LARGE SCALE GENOMIC DNA]</scope>
    <source>
        <strain evidence="1 2">AJ004</strain>
    </source>
</reference>